<evidence type="ECO:0000313" key="1">
    <source>
        <dbReference type="EMBL" id="MFC5887733.1"/>
    </source>
</evidence>
<reference evidence="2" key="1">
    <citation type="journal article" date="2019" name="Int. J. Syst. Evol. Microbiol.">
        <title>The Global Catalogue of Microorganisms (GCM) 10K type strain sequencing project: providing services to taxonomists for standard genome sequencing and annotation.</title>
        <authorList>
            <consortium name="The Broad Institute Genomics Platform"/>
            <consortium name="The Broad Institute Genome Sequencing Center for Infectious Disease"/>
            <person name="Wu L."/>
            <person name="Ma J."/>
        </authorList>
    </citation>
    <scope>NUCLEOTIDE SEQUENCE [LARGE SCALE GENOMIC DNA]</scope>
    <source>
        <strain evidence="2">CGMCC 4.1469</strain>
    </source>
</reference>
<sequence>MPANPDALPPLTVGFDLDMTLLDTRPGIKATYLALSAETGTFIDADLAVSRLGPPLLDELRNWFPAEHLPEIADRYRTLYREYAFEPTVALPGAHAAVEAVRAHGGRVAVITGKYEPNARLHLDHAGLRADALVGDLWAETKGAALREHGASVYVGDHLGDIRGARHAEAVAVGVATGPYPAEELLAAGADVVLADLTEFPAWLAGHLAAAS</sequence>
<dbReference type="GO" id="GO:0016787">
    <property type="term" value="F:hydrolase activity"/>
    <property type="evidence" value="ECO:0007669"/>
    <property type="project" value="UniProtKB-KW"/>
</dbReference>
<dbReference type="Gene3D" id="1.10.150.240">
    <property type="entry name" value="Putative phosphatase, domain 2"/>
    <property type="match status" value="1"/>
</dbReference>
<dbReference type="SUPFAM" id="SSF56784">
    <property type="entry name" value="HAD-like"/>
    <property type="match status" value="1"/>
</dbReference>
<dbReference type="InterPro" id="IPR050155">
    <property type="entry name" value="HAD-like_hydrolase_sf"/>
</dbReference>
<dbReference type="InterPro" id="IPR023214">
    <property type="entry name" value="HAD_sf"/>
</dbReference>
<dbReference type="PANTHER" id="PTHR43434">
    <property type="entry name" value="PHOSPHOGLYCOLATE PHOSPHATASE"/>
    <property type="match status" value="1"/>
</dbReference>
<comment type="caution">
    <text evidence="1">The sequence shown here is derived from an EMBL/GenBank/DDBJ whole genome shotgun (WGS) entry which is preliminary data.</text>
</comment>
<organism evidence="1 2">
    <name type="scientific">Kitasatospora aburaviensis</name>
    <dbReference type="NCBI Taxonomy" id="67265"/>
    <lineage>
        <taxon>Bacteria</taxon>
        <taxon>Bacillati</taxon>
        <taxon>Actinomycetota</taxon>
        <taxon>Actinomycetes</taxon>
        <taxon>Kitasatosporales</taxon>
        <taxon>Streptomycetaceae</taxon>
        <taxon>Kitasatospora</taxon>
    </lineage>
</organism>
<dbReference type="Gene3D" id="3.40.50.1000">
    <property type="entry name" value="HAD superfamily/HAD-like"/>
    <property type="match status" value="1"/>
</dbReference>
<evidence type="ECO:0000313" key="2">
    <source>
        <dbReference type="Proteomes" id="UP001596067"/>
    </source>
</evidence>
<dbReference type="RefSeq" id="WP_313765102.1">
    <property type="nucleotide sequence ID" value="NZ_BAAAVH010000018.1"/>
</dbReference>
<proteinExistence type="predicted"/>
<protein>
    <submittedName>
        <fullName evidence="1">HAD family hydrolase</fullName>
        <ecNumber evidence="1">3.-.-.-</ecNumber>
    </submittedName>
</protein>
<name>A0ABW1F0D0_9ACTN</name>
<dbReference type="Proteomes" id="UP001596067">
    <property type="component" value="Unassembled WGS sequence"/>
</dbReference>
<dbReference type="Pfam" id="PF12710">
    <property type="entry name" value="HAD"/>
    <property type="match status" value="1"/>
</dbReference>
<keyword evidence="2" id="KW-1185">Reference proteome</keyword>
<dbReference type="EMBL" id="JBHSOD010000030">
    <property type="protein sequence ID" value="MFC5887733.1"/>
    <property type="molecule type" value="Genomic_DNA"/>
</dbReference>
<dbReference type="EC" id="3.-.-.-" evidence="1"/>
<dbReference type="InterPro" id="IPR036412">
    <property type="entry name" value="HAD-like_sf"/>
</dbReference>
<dbReference type="PANTHER" id="PTHR43434:SF20">
    <property type="entry name" value="5'-NUCLEOTIDASE"/>
    <property type="match status" value="1"/>
</dbReference>
<dbReference type="InterPro" id="IPR023198">
    <property type="entry name" value="PGP-like_dom2"/>
</dbReference>
<keyword evidence="1" id="KW-0378">Hydrolase</keyword>
<accession>A0ABW1F0D0</accession>
<gene>
    <name evidence="1" type="ORF">ACFP0N_22450</name>
</gene>